<evidence type="ECO:0000313" key="1">
    <source>
        <dbReference type="EMBL" id="BAK83903.1"/>
    </source>
</evidence>
<gene>
    <name evidence="1" type="ordered locus">GLX_14910</name>
</gene>
<sequence length="51" mass="5801">MPIILLPGFWFPFYALAVAVNLNHRAVDRRIVHVGIARNRFLKTPASIQSL</sequence>
<dbReference type="EMBL" id="AP012159">
    <property type="protein sequence ID" value="BAK83903.1"/>
    <property type="molecule type" value="Genomic_DNA"/>
</dbReference>
<accession>G2I706</accession>
<dbReference type="AlphaFoldDB" id="G2I706"/>
<dbReference type="Proteomes" id="UP000009044">
    <property type="component" value="Chromosome"/>
</dbReference>
<evidence type="ECO:0000313" key="2">
    <source>
        <dbReference type="Proteomes" id="UP000009044"/>
    </source>
</evidence>
<name>G2I706_KOMMN</name>
<proteinExistence type="predicted"/>
<dbReference type="HOGENOM" id="CLU_3099940_0_0_5"/>
<dbReference type="KEGG" id="gxy:GLX_14910"/>
<protein>
    <submittedName>
        <fullName evidence="1">Uncharacterized protein</fullName>
    </submittedName>
</protein>
<reference evidence="2" key="1">
    <citation type="journal article" date="2011" name="J. Bacteriol.">
        <title>Complete genome sequence of NBRC 3288, a unique cellulose-nonproducing strain of Gluconacetobacter xylinus isolated from vinegar.</title>
        <authorList>
            <person name="Ogino H."/>
            <person name="Azuma Y."/>
            <person name="Hosoyama A."/>
            <person name="Nakazawa H."/>
            <person name="Matsutani M."/>
            <person name="Hasegawa A."/>
            <person name="Otsuyama K."/>
            <person name="Matsushita K."/>
            <person name="Fujita N."/>
            <person name="Shirai M."/>
        </authorList>
    </citation>
    <scope>NUCLEOTIDE SEQUENCE [LARGE SCALE GENOMIC DNA]</scope>
    <source>
        <strain evidence="2">NBRC 3288 / BCRC 11682 / LMG 1693</strain>
    </source>
</reference>
<organism evidence="1 2">
    <name type="scientific">Komagataeibacter medellinensis (strain NBRC 3288 / BCRC 11682 / LMG 1693 / Kondo 51)</name>
    <name type="common">Gluconacetobacter medellinensis</name>
    <dbReference type="NCBI Taxonomy" id="634177"/>
    <lineage>
        <taxon>Bacteria</taxon>
        <taxon>Pseudomonadati</taxon>
        <taxon>Pseudomonadota</taxon>
        <taxon>Alphaproteobacteria</taxon>
        <taxon>Acetobacterales</taxon>
        <taxon>Acetobacteraceae</taxon>
        <taxon>Komagataeibacter</taxon>
    </lineage>
</organism>